<accession>D7LR90</accession>
<keyword evidence="2" id="KW-1185">Reference proteome</keyword>
<protein>
    <submittedName>
        <fullName evidence="1">Predicted protein</fullName>
    </submittedName>
</protein>
<dbReference type="HOGENOM" id="CLU_1398101_0_0_1"/>
<dbReference type="Gramene" id="Al_scaffold_0005_513">
    <property type="protein sequence ID" value="Al_scaffold_0005_513"/>
    <property type="gene ID" value="Al_scaffold_0005_513"/>
</dbReference>
<name>D7LR90_ARALL</name>
<gene>
    <name evidence="1" type="ORF">ARALYDRAFT_664478</name>
</gene>
<dbReference type="EMBL" id="GL348717">
    <property type="protein sequence ID" value="EFH53250.1"/>
    <property type="molecule type" value="Genomic_DNA"/>
</dbReference>
<proteinExistence type="predicted"/>
<sequence>MISSLGGLKGSDRALLMLACEAVSIGKGVLVVKPDSARLQMMKEISGYVWLLFCKDLQAPVAMENARISISESERKDPGNCQLGLAIVLVDLGTSCLGLLVLGGRRSKLVLFHGLSNRYNRISNLGVIRKFIEVIGLWNQLGNASAGQDKFSDTMWMQPGDPGKREVLYLGRCNSHKNIKLFYEGFELELSKIWE</sequence>
<evidence type="ECO:0000313" key="2">
    <source>
        <dbReference type="Proteomes" id="UP000008694"/>
    </source>
</evidence>
<dbReference type="Proteomes" id="UP000008694">
    <property type="component" value="Unassembled WGS sequence"/>
</dbReference>
<evidence type="ECO:0000313" key="1">
    <source>
        <dbReference type="EMBL" id="EFH53250.1"/>
    </source>
</evidence>
<dbReference type="AlphaFoldDB" id="D7LR90"/>
<reference evidence="2" key="1">
    <citation type="journal article" date="2011" name="Nat. Genet.">
        <title>The Arabidopsis lyrata genome sequence and the basis of rapid genome size change.</title>
        <authorList>
            <person name="Hu T.T."/>
            <person name="Pattyn P."/>
            <person name="Bakker E.G."/>
            <person name="Cao J."/>
            <person name="Cheng J.-F."/>
            <person name="Clark R.M."/>
            <person name="Fahlgren N."/>
            <person name="Fawcett J.A."/>
            <person name="Grimwood J."/>
            <person name="Gundlach H."/>
            <person name="Haberer G."/>
            <person name="Hollister J.D."/>
            <person name="Ossowski S."/>
            <person name="Ottilar R.P."/>
            <person name="Salamov A.A."/>
            <person name="Schneeberger K."/>
            <person name="Spannagl M."/>
            <person name="Wang X."/>
            <person name="Yang L."/>
            <person name="Nasrallah M.E."/>
            <person name="Bergelson J."/>
            <person name="Carrington J.C."/>
            <person name="Gaut B.S."/>
            <person name="Schmutz J."/>
            <person name="Mayer K.F.X."/>
            <person name="Van de Peer Y."/>
            <person name="Grigoriev I.V."/>
            <person name="Nordborg M."/>
            <person name="Weigel D."/>
            <person name="Guo Y.-L."/>
        </authorList>
    </citation>
    <scope>NUCLEOTIDE SEQUENCE [LARGE SCALE GENOMIC DNA]</scope>
    <source>
        <strain evidence="2">cv. MN47</strain>
    </source>
</reference>
<organism evidence="2">
    <name type="scientific">Arabidopsis lyrata subsp. lyrata</name>
    <name type="common">Lyre-leaved rock-cress</name>
    <dbReference type="NCBI Taxonomy" id="81972"/>
    <lineage>
        <taxon>Eukaryota</taxon>
        <taxon>Viridiplantae</taxon>
        <taxon>Streptophyta</taxon>
        <taxon>Embryophyta</taxon>
        <taxon>Tracheophyta</taxon>
        <taxon>Spermatophyta</taxon>
        <taxon>Magnoliopsida</taxon>
        <taxon>eudicotyledons</taxon>
        <taxon>Gunneridae</taxon>
        <taxon>Pentapetalae</taxon>
        <taxon>rosids</taxon>
        <taxon>malvids</taxon>
        <taxon>Brassicales</taxon>
        <taxon>Brassicaceae</taxon>
        <taxon>Camelineae</taxon>
        <taxon>Arabidopsis</taxon>
    </lineage>
</organism>